<proteinExistence type="predicted"/>
<organism evidence="1 2">
    <name type="scientific">Chlamydomonas schloesseri</name>
    <dbReference type="NCBI Taxonomy" id="2026947"/>
    <lineage>
        <taxon>Eukaryota</taxon>
        <taxon>Viridiplantae</taxon>
        <taxon>Chlorophyta</taxon>
        <taxon>core chlorophytes</taxon>
        <taxon>Chlorophyceae</taxon>
        <taxon>CS clade</taxon>
        <taxon>Chlamydomonadales</taxon>
        <taxon>Chlamydomonadaceae</taxon>
        <taxon>Chlamydomonas</taxon>
    </lineage>
</organism>
<dbReference type="AlphaFoldDB" id="A0A835W6H4"/>
<comment type="caution">
    <text evidence="1">The sequence shown here is derived from an EMBL/GenBank/DDBJ whole genome shotgun (WGS) entry which is preliminary data.</text>
</comment>
<name>A0A835W6H4_9CHLO</name>
<dbReference type="OrthoDB" id="10392861at2759"/>
<keyword evidence="2" id="KW-1185">Reference proteome</keyword>
<dbReference type="Proteomes" id="UP000613740">
    <property type="component" value="Unassembled WGS sequence"/>
</dbReference>
<sequence length="148" mass="15815">MAPTHSSGPLDQFCFYAQRDVSTYASCGLQYCPQRADTPLQLSLPDLIPLAQACLDTPGCESFNTNGWTSGQGLYAMLGGLELDQTTWAAGEQGVYVRRPGAGDPLGNFCFQPHLDIPGNDIGNPVPAYPTYSHAQLVQACLDTLGCL</sequence>
<protein>
    <submittedName>
        <fullName evidence="1">Uncharacterized protein</fullName>
    </submittedName>
</protein>
<evidence type="ECO:0000313" key="1">
    <source>
        <dbReference type="EMBL" id="KAG2441190.1"/>
    </source>
</evidence>
<gene>
    <name evidence="1" type="ORF">HYH02_010034</name>
</gene>
<accession>A0A835W6H4</accession>
<reference evidence="1" key="1">
    <citation type="journal article" date="2020" name="bioRxiv">
        <title>Comparative genomics of Chlamydomonas.</title>
        <authorList>
            <person name="Craig R.J."/>
            <person name="Hasan A.R."/>
            <person name="Ness R.W."/>
            <person name="Keightley P.D."/>
        </authorList>
    </citation>
    <scope>NUCLEOTIDE SEQUENCE</scope>
    <source>
        <strain evidence="1">CCAP 11/173</strain>
    </source>
</reference>
<dbReference type="EMBL" id="JAEHOD010000036">
    <property type="protein sequence ID" value="KAG2441190.1"/>
    <property type="molecule type" value="Genomic_DNA"/>
</dbReference>
<evidence type="ECO:0000313" key="2">
    <source>
        <dbReference type="Proteomes" id="UP000613740"/>
    </source>
</evidence>